<evidence type="ECO:0000256" key="4">
    <source>
        <dbReference type="ARBA" id="ARBA00022833"/>
    </source>
</evidence>
<evidence type="ECO:0000259" key="7">
    <source>
        <dbReference type="PROSITE" id="PS50970"/>
    </source>
</evidence>
<comment type="caution">
    <text evidence="8">The sequence shown here is derived from an EMBL/GenBank/DDBJ whole genome shotgun (WGS) entry which is preliminary data.</text>
</comment>
<dbReference type="NCBIfam" id="NF007020">
    <property type="entry name" value="PRK09485.1"/>
    <property type="match status" value="1"/>
</dbReference>
<reference evidence="8 9" key="1">
    <citation type="journal article" date="2017" name="PLoS Biol.">
        <title>The sea cucumber genome provides insights into morphological evolution and visceral regeneration.</title>
        <authorList>
            <person name="Zhang X."/>
            <person name="Sun L."/>
            <person name="Yuan J."/>
            <person name="Sun Y."/>
            <person name="Gao Y."/>
            <person name="Zhang L."/>
            <person name="Li S."/>
            <person name="Dai H."/>
            <person name="Hamel J.F."/>
            <person name="Liu C."/>
            <person name="Yu Y."/>
            <person name="Liu S."/>
            <person name="Lin W."/>
            <person name="Guo K."/>
            <person name="Jin S."/>
            <person name="Xu P."/>
            <person name="Storey K.B."/>
            <person name="Huan P."/>
            <person name="Zhang T."/>
            <person name="Zhou Y."/>
            <person name="Zhang J."/>
            <person name="Lin C."/>
            <person name="Li X."/>
            <person name="Xing L."/>
            <person name="Huo D."/>
            <person name="Sun M."/>
            <person name="Wang L."/>
            <person name="Mercier A."/>
            <person name="Li F."/>
            <person name="Yang H."/>
            <person name="Xiang J."/>
        </authorList>
    </citation>
    <scope>NUCLEOTIDE SEQUENCE [LARGE SCALE GENOMIC DNA]</scope>
    <source>
        <strain evidence="8">Shaxun</strain>
        <tissue evidence="8">Muscle</tissue>
    </source>
</reference>
<dbReference type="GO" id="GO:0009086">
    <property type="term" value="P:methionine biosynthetic process"/>
    <property type="evidence" value="ECO:0007669"/>
    <property type="project" value="InterPro"/>
</dbReference>
<evidence type="ECO:0000256" key="5">
    <source>
        <dbReference type="ARBA" id="ARBA00034478"/>
    </source>
</evidence>
<organism evidence="8 9">
    <name type="scientific">Stichopus japonicus</name>
    <name type="common">Sea cucumber</name>
    <dbReference type="NCBI Taxonomy" id="307972"/>
    <lineage>
        <taxon>Eukaryota</taxon>
        <taxon>Metazoa</taxon>
        <taxon>Echinodermata</taxon>
        <taxon>Eleutherozoa</taxon>
        <taxon>Echinozoa</taxon>
        <taxon>Holothuroidea</taxon>
        <taxon>Aspidochirotacea</taxon>
        <taxon>Aspidochirotida</taxon>
        <taxon>Stichopodidae</taxon>
        <taxon>Apostichopus</taxon>
    </lineage>
</organism>
<evidence type="ECO:0000256" key="2">
    <source>
        <dbReference type="ARBA" id="ARBA00022679"/>
    </source>
</evidence>
<dbReference type="PANTHER" id="PTHR46015">
    <property type="entry name" value="ZGC:172121"/>
    <property type="match status" value="1"/>
</dbReference>
<protein>
    <recommendedName>
        <fullName evidence="7">Hcy-binding domain-containing protein</fullName>
    </recommendedName>
</protein>
<evidence type="ECO:0000313" key="9">
    <source>
        <dbReference type="Proteomes" id="UP000230750"/>
    </source>
</evidence>
<dbReference type="GO" id="GO:0008270">
    <property type="term" value="F:zinc ion binding"/>
    <property type="evidence" value="ECO:0007669"/>
    <property type="project" value="InterPro"/>
</dbReference>
<evidence type="ECO:0000256" key="6">
    <source>
        <dbReference type="PROSITE-ProRule" id="PRU00333"/>
    </source>
</evidence>
<dbReference type="InterPro" id="IPR036589">
    <property type="entry name" value="HCY_dom_sf"/>
</dbReference>
<evidence type="ECO:0000256" key="1">
    <source>
        <dbReference type="ARBA" id="ARBA00022603"/>
    </source>
</evidence>
<dbReference type="PANTHER" id="PTHR46015:SF1">
    <property type="entry name" value="HOMOCYSTEINE S-METHYLTRANSFERASE-LIKE ISOFORM 1"/>
    <property type="match status" value="1"/>
</dbReference>
<accession>A0A2G8LBX2</accession>
<dbReference type="PIRSF" id="PIRSF037505">
    <property type="entry name" value="Betaine_HMT"/>
    <property type="match status" value="1"/>
</dbReference>
<dbReference type="STRING" id="307972.A0A2G8LBX2"/>
<evidence type="ECO:0000256" key="3">
    <source>
        <dbReference type="ARBA" id="ARBA00022723"/>
    </source>
</evidence>
<gene>
    <name evidence="8" type="ORF">BSL78_05357</name>
</gene>
<comment type="cofactor">
    <cofactor evidence="6">
        <name>Zn(2+)</name>
        <dbReference type="ChEBI" id="CHEBI:29105"/>
    </cofactor>
</comment>
<dbReference type="GO" id="GO:0032259">
    <property type="term" value="P:methylation"/>
    <property type="evidence" value="ECO:0007669"/>
    <property type="project" value="UniProtKB-KW"/>
</dbReference>
<feature type="binding site" evidence="6">
    <location>
        <position position="304"/>
    </location>
    <ligand>
        <name>Zn(2+)</name>
        <dbReference type="ChEBI" id="CHEBI:29105"/>
    </ligand>
</feature>
<dbReference type="Proteomes" id="UP000230750">
    <property type="component" value="Unassembled WGS sequence"/>
</dbReference>
<feature type="binding site" evidence="6">
    <location>
        <position position="305"/>
    </location>
    <ligand>
        <name>Zn(2+)</name>
        <dbReference type="ChEBI" id="CHEBI:29105"/>
    </ligand>
</feature>
<keyword evidence="9" id="KW-1185">Reference proteome</keyword>
<dbReference type="InterPro" id="IPR003726">
    <property type="entry name" value="HCY_dom"/>
</dbReference>
<name>A0A2G8LBX2_STIJA</name>
<dbReference type="PROSITE" id="PS50970">
    <property type="entry name" value="HCY"/>
    <property type="match status" value="1"/>
</dbReference>
<evidence type="ECO:0000313" key="8">
    <source>
        <dbReference type="EMBL" id="PIK57749.1"/>
    </source>
</evidence>
<dbReference type="GO" id="GO:0008898">
    <property type="term" value="F:S-adenosylmethionine-homocysteine S-methyltransferase activity"/>
    <property type="evidence" value="ECO:0007669"/>
    <property type="project" value="TreeGrafter"/>
</dbReference>
<dbReference type="GO" id="GO:0033528">
    <property type="term" value="P:S-methylmethionine cycle"/>
    <property type="evidence" value="ECO:0007669"/>
    <property type="project" value="TreeGrafter"/>
</dbReference>
<dbReference type="UniPathway" id="UPA00051">
    <property type="reaction ID" value="UER00083"/>
</dbReference>
<proteinExistence type="predicted"/>
<dbReference type="AlphaFoldDB" id="A0A2G8LBX2"/>
<feature type="binding site" evidence="6">
    <location>
        <position position="232"/>
    </location>
    <ligand>
        <name>Zn(2+)</name>
        <dbReference type="ChEBI" id="CHEBI:29105"/>
    </ligand>
</feature>
<keyword evidence="3 6" id="KW-0479">Metal-binding</keyword>
<dbReference type="Pfam" id="PF02574">
    <property type="entry name" value="S-methyl_trans"/>
    <property type="match status" value="1"/>
</dbReference>
<keyword evidence="2 6" id="KW-0808">Transferase</keyword>
<dbReference type="EMBL" id="MRZV01000133">
    <property type="protein sequence ID" value="PIK57749.1"/>
    <property type="molecule type" value="Genomic_DNA"/>
</dbReference>
<feature type="domain" description="Hcy-binding" evidence="7">
    <location>
        <begin position="1"/>
        <end position="319"/>
    </location>
</feature>
<dbReference type="SUPFAM" id="SSF82282">
    <property type="entry name" value="Homocysteine S-methyltransferase"/>
    <property type="match status" value="1"/>
</dbReference>
<dbReference type="Gene3D" id="3.20.20.330">
    <property type="entry name" value="Homocysteine-binding-like domain"/>
    <property type="match status" value="1"/>
</dbReference>
<dbReference type="InterPro" id="IPR051486">
    <property type="entry name" value="Hcy_S-methyltransferase"/>
</dbReference>
<dbReference type="InterPro" id="IPR017226">
    <property type="entry name" value="BHMT-like"/>
</dbReference>
<dbReference type="OrthoDB" id="261426at2759"/>
<keyword evidence="4 6" id="KW-0862">Zinc</keyword>
<keyword evidence="1 6" id="KW-0489">Methyltransferase</keyword>
<comment type="pathway">
    <text evidence="5">Amino-acid biosynthesis; L-methionine biosynthesis via de novo pathway.</text>
</comment>
<sequence>MDVLVLDGGASSEIQNLGFDIHKDPLWSSRLLITNPGAIKQVHKSFLEHGADIIQTVSYQASIPGFWKYANKTEEEAKALMQKSVHLAQESVEEFWKDYQKKAEDSDSTITADRKRPMVCGSLGPCAVKFNNNSEYHGNYIEDVTEREIIDFQRPRISALVEAGIDFLALETIPVQKEAEIVTKLLREFPNVKPWISFQCKDGNHTGHGEVFSDAVQSVVQDGLVKYVGINCCSPLYVTPLLESVQRQIKDYSLEFVTYPNSGEIYEEEVITSVGRFTGDNLMAKFAPTVPKWIDLSATIIGGCCQTTPKDIQLIVEHVSLNLKGHQSTVGET</sequence>